<feature type="transmembrane region" description="Helical" evidence="1">
    <location>
        <begin position="96"/>
        <end position="114"/>
    </location>
</feature>
<keyword evidence="1" id="KW-1133">Transmembrane helix</keyword>
<evidence type="ECO:0000256" key="1">
    <source>
        <dbReference type="SAM" id="Phobius"/>
    </source>
</evidence>
<organism evidence="2 3">
    <name type="scientific">Microbacterium lemovicicum</name>
    <dbReference type="NCBI Taxonomy" id="1072463"/>
    <lineage>
        <taxon>Bacteria</taxon>
        <taxon>Bacillati</taxon>
        <taxon>Actinomycetota</taxon>
        <taxon>Actinomycetes</taxon>
        <taxon>Micrococcales</taxon>
        <taxon>Microbacteriaceae</taxon>
        <taxon>Microbacterium</taxon>
    </lineage>
</organism>
<feature type="transmembrane region" description="Helical" evidence="1">
    <location>
        <begin position="145"/>
        <end position="167"/>
    </location>
</feature>
<dbReference type="RefSeq" id="WP_127094646.1">
    <property type="nucleotide sequence ID" value="NZ_CP031423.1"/>
</dbReference>
<proteinExistence type="predicted"/>
<evidence type="ECO:0000313" key="3">
    <source>
        <dbReference type="Proteomes" id="UP000276888"/>
    </source>
</evidence>
<dbReference type="AlphaFoldDB" id="A0A3S9W723"/>
<feature type="transmembrane region" description="Helical" evidence="1">
    <location>
        <begin position="35"/>
        <end position="58"/>
    </location>
</feature>
<feature type="transmembrane region" description="Helical" evidence="1">
    <location>
        <begin position="187"/>
        <end position="206"/>
    </location>
</feature>
<reference evidence="2 3" key="1">
    <citation type="submission" date="2018-08" db="EMBL/GenBank/DDBJ databases">
        <title>Microbacterium lemovicicum sp. nov., a bacterium isolated from a natural uranium-rich soil.</title>
        <authorList>
            <person name="ORTET P."/>
        </authorList>
    </citation>
    <scope>NUCLEOTIDE SEQUENCE [LARGE SCALE GENOMIC DNA]</scope>
    <source>
        <strain evidence="2 3">Viu22</strain>
    </source>
</reference>
<keyword evidence="3" id="KW-1185">Reference proteome</keyword>
<dbReference type="KEGG" id="mlv:CVS47_00479"/>
<keyword evidence="1" id="KW-0812">Transmembrane</keyword>
<dbReference type="Proteomes" id="UP000276888">
    <property type="component" value="Chromosome"/>
</dbReference>
<keyword evidence="1" id="KW-0472">Membrane</keyword>
<name>A0A3S9W723_9MICO</name>
<feature type="transmembrane region" description="Helical" evidence="1">
    <location>
        <begin position="6"/>
        <end position="23"/>
    </location>
</feature>
<accession>A0A3S9W723</accession>
<sequence>MVTLYTVTLTIVCCVAVGVAIIAERRRGGDQQSWLTLSNFAVLAACCATLSTLAYALAGDEADKLIPLVIGDISMPLAVGLLAAGVRRAAGRRHHATVFLIVSVGVGLTTLVVSAEAGQAVKLVTLAAFCAATVWTCARGPLPALGARLIGITCGIYGVYALARLVGPLLLGPDAPEVQLYLSSGPSSLVSALAVGVTAVGTVMLIRSESGIDEKDTVNADTLADWVDALLQQRGEVSALSVTVPDLALHRTAFGRAWAHSVSSALSRATTASMPTGSVVGEVTAGVLVSLRFGSGADTDAIRERLQTAYERMLPPAGPTDPPEVKIEVLDITESADLRRFARAARTTARRAASFEGM</sequence>
<protein>
    <submittedName>
        <fullName evidence="2">Uncharacterized protein</fullName>
    </submittedName>
</protein>
<feature type="transmembrane region" description="Helical" evidence="1">
    <location>
        <begin position="64"/>
        <end position="84"/>
    </location>
</feature>
<gene>
    <name evidence="2" type="ORF">CVS47_00479</name>
</gene>
<feature type="transmembrane region" description="Helical" evidence="1">
    <location>
        <begin position="120"/>
        <end position="138"/>
    </location>
</feature>
<dbReference type="EMBL" id="CP031423">
    <property type="protein sequence ID" value="AZS35881.1"/>
    <property type="molecule type" value="Genomic_DNA"/>
</dbReference>
<evidence type="ECO:0000313" key="2">
    <source>
        <dbReference type="EMBL" id="AZS35881.1"/>
    </source>
</evidence>